<comment type="caution">
    <text evidence="2">The sequence shown here is derived from an EMBL/GenBank/DDBJ whole genome shotgun (WGS) entry which is preliminary data.</text>
</comment>
<feature type="compositionally biased region" description="Basic and acidic residues" evidence="1">
    <location>
        <begin position="330"/>
        <end position="356"/>
    </location>
</feature>
<accession>A0A6S7HXJ9</accession>
<organism evidence="2 3">
    <name type="scientific">Paramuricea clavata</name>
    <name type="common">Red gorgonian</name>
    <name type="synonym">Violescent sea-whip</name>
    <dbReference type="NCBI Taxonomy" id="317549"/>
    <lineage>
        <taxon>Eukaryota</taxon>
        <taxon>Metazoa</taxon>
        <taxon>Cnidaria</taxon>
        <taxon>Anthozoa</taxon>
        <taxon>Octocorallia</taxon>
        <taxon>Malacalcyonacea</taxon>
        <taxon>Plexauridae</taxon>
        <taxon>Paramuricea</taxon>
    </lineage>
</organism>
<dbReference type="OrthoDB" id="6537982at2759"/>
<dbReference type="Proteomes" id="UP001152795">
    <property type="component" value="Unassembled WGS sequence"/>
</dbReference>
<sequence length="621" mass="68908">RINLYIYKDRLSAISKHKEKFLLSLRDFCCAESIDKESKPPKLVVITESQALSLRFEKQEDRDHWVDAIVSEGGFGEDVTYDGILPSKQPLKSGEVTLHIYPNFFTLIRKQNFRCIGRWKFEQLFNYGPVDGGFVFRVENESDTSAEPDSFLLVTSLEKQINRTFDTIYKTAQHMYGSAEGLQRPAKLNSPKAPRPRSMSEPSGFKRFMQRLSIRRKSRRPKSPKWQEKASHPAEIESSSSAGSPEKKTNFGGGSLQHASAKNGAAKGSENHLSPESLNERKSQGSATSSSAGVSPSASDGVLSSHEQVDTGDSTSEDMRRVNGVNHPENASKDNAGEHECEIDAGKGVCKDHGDMKGSLSVPGADTQNDVDATIWQRRSALFLNTDDMIREGLIKTKQSDRRASDPPTRNGEGNNNSGSVASPEARSFEGAGIQARRNTSGSRGKRPMLTIEITPSGSEPSLNQYVNVPEKPRAKQVARLQPGEWDRYDSEENVYHHLDKVIGQPGYQNLPGSEKTMSSTSLNNSYQNLAARLPNAHSYENVVGARNEIHYINVEAKQQQAVNYIKVSGSGPPTPIQKNPSFSSRKGNPDYTEIDFVKTRRLGEMSREAKKERVERVKKT</sequence>
<protein>
    <submittedName>
        <fullName evidence="2">Uncharacterized protein</fullName>
    </submittedName>
</protein>
<keyword evidence="3" id="KW-1185">Reference proteome</keyword>
<feature type="compositionally biased region" description="Basic and acidic residues" evidence="1">
    <location>
        <begin position="394"/>
        <end position="405"/>
    </location>
</feature>
<dbReference type="SUPFAM" id="SSF50729">
    <property type="entry name" value="PH domain-like"/>
    <property type="match status" value="2"/>
</dbReference>
<dbReference type="AlphaFoldDB" id="A0A6S7HXJ9"/>
<proteinExistence type="predicted"/>
<reference evidence="2" key="1">
    <citation type="submission" date="2020-04" db="EMBL/GenBank/DDBJ databases">
        <authorList>
            <person name="Alioto T."/>
            <person name="Alioto T."/>
            <person name="Gomez Garrido J."/>
        </authorList>
    </citation>
    <scope>NUCLEOTIDE SEQUENCE</scope>
    <source>
        <strain evidence="2">A484AB</strain>
    </source>
</reference>
<dbReference type="PANTHER" id="PTHR21636:SF2">
    <property type="entry name" value="PROTEIN DOK-7"/>
    <property type="match status" value="1"/>
</dbReference>
<feature type="compositionally biased region" description="Polar residues" evidence="1">
    <location>
        <begin position="412"/>
        <end position="421"/>
    </location>
</feature>
<dbReference type="InterPro" id="IPR011993">
    <property type="entry name" value="PH-like_dom_sf"/>
</dbReference>
<dbReference type="GO" id="GO:0019901">
    <property type="term" value="F:protein kinase binding"/>
    <property type="evidence" value="ECO:0007669"/>
    <property type="project" value="InterPro"/>
</dbReference>
<feature type="compositionally biased region" description="Basic and acidic residues" evidence="1">
    <location>
        <begin position="225"/>
        <end position="235"/>
    </location>
</feature>
<evidence type="ECO:0000313" key="3">
    <source>
        <dbReference type="Proteomes" id="UP001152795"/>
    </source>
</evidence>
<feature type="compositionally biased region" description="Polar residues" evidence="1">
    <location>
        <begin position="454"/>
        <end position="466"/>
    </location>
</feature>
<dbReference type="Gene3D" id="2.30.29.30">
    <property type="entry name" value="Pleckstrin-homology domain (PH domain)/Phosphotyrosine-binding domain (PTB)"/>
    <property type="match status" value="2"/>
</dbReference>
<dbReference type="InterPro" id="IPR037746">
    <property type="entry name" value="Dok-7"/>
</dbReference>
<dbReference type="EMBL" id="CACRXK020006234">
    <property type="protein sequence ID" value="CAB4008803.1"/>
    <property type="molecule type" value="Genomic_DNA"/>
</dbReference>
<feature type="region of interest" description="Disordered" evidence="1">
    <location>
        <begin position="394"/>
        <end position="466"/>
    </location>
</feature>
<feature type="compositionally biased region" description="Basic and acidic residues" evidence="1">
    <location>
        <begin position="596"/>
        <end position="621"/>
    </location>
</feature>
<feature type="non-terminal residue" evidence="2">
    <location>
        <position position="1"/>
    </location>
</feature>
<name>A0A6S7HXJ9_PARCT</name>
<evidence type="ECO:0000313" key="2">
    <source>
        <dbReference type="EMBL" id="CAB4008803.1"/>
    </source>
</evidence>
<gene>
    <name evidence="2" type="ORF">PACLA_8A049948</name>
</gene>
<feature type="compositionally biased region" description="Basic residues" evidence="1">
    <location>
        <begin position="213"/>
        <end position="223"/>
    </location>
</feature>
<evidence type="ECO:0000256" key="1">
    <source>
        <dbReference type="SAM" id="MobiDB-lite"/>
    </source>
</evidence>
<feature type="region of interest" description="Disordered" evidence="1">
    <location>
        <begin position="569"/>
        <end position="621"/>
    </location>
</feature>
<feature type="region of interest" description="Disordered" evidence="1">
    <location>
        <begin position="180"/>
        <end position="370"/>
    </location>
</feature>
<feature type="compositionally biased region" description="Polar residues" evidence="1">
    <location>
        <begin position="577"/>
        <end position="587"/>
    </location>
</feature>
<dbReference type="GO" id="GO:0007528">
    <property type="term" value="P:neuromuscular junction development"/>
    <property type="evidence" value="ECO:0007669"/>
    <property type="project" value="TreeGrafter"/>
</dbReference>
<feature type="compositionally biased region" description="Low complexity" evidence="1">
    <location>
        <begin position="284"/>
        <end position="301"/>
    </location>
</feature>
<dbReference type="PANTHER" id="PTHR21636">
    <property type="entry name" value="PROTEIN DOK-7"/>
    <property type="match status" value="1"/>
</dbReference>